<accession>A0AAE0GDI1</accession>
<organism evidence="1 2">
    <name type="scientific">Cymbomonas tetramitiformis</name>
    <dbReference type="NCBI Taxonomy" id="36881"/>
    <lineage>
        <taxon>Eukaryota</taxon>
        <taxon>Viridiplantae</taxon>
        <taxon>Chlorophyta</taxon>
        <taxon>Pyramimonadophyceae</taxon>
        <taxon>Pyramimonadales</taxon>
        <taxon>Pyramimonadaceae</taxon>
        <taxon>Cymbomonas</taxon>
    </lineage>
</organism>
<protein>
    <submittedName>
        <fullName evidence="1">Uncharacterized protein</fullName>
    </submittedName>
</protein>
<evidence type="ECO:0000313" key="1">
    <source>
        <dbReference type="EMBL" id="KAK3275940.1"/>
    </source>
</evidence>
<gene>
    <name evidence="1" type="ORF">CYMTET_15961</name>
</gene>
<name>A0AAE0GDI1_9CHLO</name>
<evidence type="ECO:0000313" key="2">
    <source>
        <dbReference type="Proteomes" id="UP001190700"/>
    </source>
</evidence>
<dbReference type="Proteomes" id="UP001190700">
    <property type="component" value="Unassembled WGS sequence"/>
</dbReference>
<dbReference type="AlphaFoldDB" id="A0AAE0GDI1"/>
<keyword evidence="2" id="KW-1185">Reference proteome</keyword>
<proteinExistence type="predicted"/>
<dbReference type="EMBL" id="LGRX02006898">
    <property type="protein sequence ID" value="KAK3275940.1"/>
    <property type="molecule type" value="Genomic_DNA"/>
</dbReference>
<reference evidence="1 2" key="1">
    <citation type="journal article" date="2015" name="Genome Biol. Evol.">
        <title>Comparative Genomics of a Bacterivorous Green Alga Reveals Evolutionary Causalities and Consequences of Phago-Mixotrophic Mode of Nutrition.</title>
        <authorList>
            <person name="Burns J.A."/>
            <person name="Paasch A."/>
            <person name="Narechania A."/>
            <person name="Kim E."/>
        </authorList>
    </citation>
    <scope>NUCLEOTIDE SEQUENCE [LARGE SCALE GENOMIC DNA]</scope>
    <source>
        <strain evidence="1 2">PLY_AMNH</strain>
    </source>
</reference>
<comment type="caution">
    <text evidence="1">The sequence shown here is derived from an EMBL/GenBank/DDBJ whole genome shotgun (WGS) entry which is preliminary data.</text>
</comment>
<sequence length="98" mass="11218">MTNLVVWCEASVVAGAEEYISRFDKEQLEKNEEVSAMMAKKIKDARDAESAVALKREADMEEERKQQQARTLHKKCKRTSPWWAVFKEGVANTTHGCE</sequence>